<organism evidence="6">
    <name type="scientific">hydrothermal vent metagenome</name>
    <dbReference type="NCBI Taxonomy" id="652676"/>
    <lineage>
        <taxon>unclassified sequences</taxon>
        <taxon>metagenomes</taxon>
        <taxon>ecological metagenomes</taxon>
    </lineage>
</organism>
<feature type="domain" description="Large ribosomal subunit protein uL15/eL18" evidence="5">
    <location>
        <begin position="78"/>
        <end position="144"/>
    </location>
</feature>
<comment type="similarity">
    <text evidence="1">Belongs to the universal ribosomal protein uL15 family.</text>
</comment>
<dbReference type="GO" id="GO:0006412">
    <property type="term" value="P:translation"/>
    <property type="evidence" value="ECO:0007669"/>
    <property type="project" value="InterPro"/>
</dbReference>
<evidence type="ECO:0000256" key="1">
    <source>
        <dbReference type="ARBA" id="ARBA00007320"/>
    </source>
</evidence>
<gene>
    <name evidence="6" type="ORF">MGWOODY_Clf2039</name>
</gene>
<proteinExistence type="inferred from homology"/>
<evidence type="ECO:0000256" key="2">
    <source>
        <dbReference type="ARBA" id="ARBA00022980"/>
    </source>
</evidence>
<dbReference type="GO" id="GO:0003735">
    <property type="term" value="F:structural constituent of ribosome"/>
    <property type="evidence" value="ECO:0007669"/>
    <property type="project" value="InterPro"/>
</dbReference>
<reference evidence="6" key="1">
    <citation type="submission" date="2015-10" db="EMBL/GenBank/DDBJ databases">
        <authorList>
            <person name="Gilbert D.G."/>
        </authorList>
    </citation>
    <scope>NUCLEOTIDE SEQUENCE</scope>
</reference>
<dbReference type="EMBL" id="FAXA01000355">
    <property type="protein sequence ID" value="CUV03109.1"/>
    <property type="molecule type" value="Genomic_DNA"/>
</dbReference>
<keyword evidence="3" id="KW-0687">Ribonucleoprotein</keyword>
<name>A0A160VAJ5_9ZZZZ</name>
<feature type="compositionally biased region" description="Gly residues" evidence="4">
    <location>
        <begin position="23"/>
        <end position="35"/>
    </location>
</feature>
<dbReference type="InterPro" id="IPR036227">
    <property type="entry name" value="Ribosomal_uL15/eL18_sf"/>
</dbReference>
<evidence type="ECO:0000313" key="6">
    <source>
        <dbReference type="EMBL" id="CUV03109.1"/>
    </source>
</evidence>
<evidence type="ECO:0000256" key="3">
    <source>
        <dbReference type="ARBA" id="ARBA00023274"/>
    </source>
</evidence>
<dbReference type="InterPro" id="IPR021131">
    <property type="entry name" value="Ribosomal_uL15/eL18"/>
</dbReference>
<dbReference type="Pfam" id="PF00828">
    <property type="entry name" value="Ribosomal_L27A"/>
    <property type="match status" value="1"/>
</dbReference>
<dbReference type="SUPFAM" id="SSF52080">
    <property type="entry name" value="Ribosomal proteins L15p and L18e"/>
    <property type="match status" value="1"/>
</dbReference>
<dbReference type="InterPro" id="IPR030878">
    <property type="entry name" value="Ribosomal_uL15"/>
</dbReference>
<dbReference type="InterPro" id="IPR005749">
    <property type="entry name" value="Ribosomal_uL15_bac-type"/>
</dbReference>
<dbReference type="AlphaFoldDB" id="A0A160VAJ5"/>
<dbReference type="PANTHER" id="PTHR12934">
    <property type="entry name" value="50S RIBOSOMAL PROTEIN L15"/>
    <property type="match status" value="1"/>
</dbReference>
<keyword evidence="2 6" id="KW-0689">Ribosomal protein</keyword>
<dbReference type="PANTHER" id="PTHR12934:SF11">
    <property type="entry name" value="LARGE RIBOSOMAL SUBUNIT PROTEIN UL15M"/>
    <property type="match status" value="1"/>
</dbReference>
<sequence length="149" mass="16076">MMEHLLAPSKGARKNRKRIGRGDAAGQGSTAGRGNKGQKSRSGGGPPVWFEGGQLPLIKGLPMKRGFHNRFKTYYSLIKVETLESFDAGERITPELLLEKGYLRNLNLPVKIVGDGEISKPVTVVAAKFTQSARAKIEAAKGTTEEIAA</sequence>
<dbReference type="Gene3D" id="3.100.10.10">
    <property type="match status" value="1"/>
</dbReference>
<evidence type="ECO:0000256" key="4">
    <source>
        <dbReference type="SAM" id="MobiDB-lite"/>
    </source>
</evidence>
<feature type="region of interest" description="Disordered" evidence="4">
    <location>
        <begin position="1"/>
        <end position="50"/>
    </location>
</feature>
<dbReference type="HAMAP" id="MF_01341">
    <property type="entry name" value="Ribosomal_uL15"/>
    <property type="match status" value="1"/>
</dbReference>
<accession>A0A160VAJ5</accession>
<evidence type="ECO:0000259" key="5">
    <source>
        <dbReference type="Pfam" id="PF00828"/>
    </source>
</evidence>
<dbReference type="GO" id="GO:0022625">
    <property type="term" value="C:cytosolic large ribosomal subunit"/>
    <property type="evidence" value="ECO:0007669"/>
    <property type="project" value="TreeGrafter"/>
</dbReference>
<dbReference type="NCBIfam" id="TIGR01071">
    <property type="entry name" value="rplO_bact"/>
    <property type="match status" value="1"/>
</dbReference>
<protein>
    <submittedName>
        <fullName evidence="6">LSU ribosomal protein L15p (L27Ae)</fullName>
    </submittedName>
</protein>